<dbReference type="RefSeq" id="WP_213042644.1">
    <property type="nucleotide sequence ID" value="NZ_CAJNBJ010000016.1"/>
</dbReference>
<feature type="chain" id="PRO_5046689155" evidence="2">
    <location>
        <begin position="26"/>
        <end position="329"/>
    </location>
</feature>
<comment type="caution">
    <text evidence="3">The sequence shown here is derived from an EMBL/GenBank/DDBJ whole genome shotgun (WGS) entry which is preliminary data.</text>
</comment>
<sequence length="329" mass="36047">MPLSATPCVVIAFILTLLAIDPAGAGDAPHLVTLALIDKPWAVRLDVTGFRVHVDGVKPDGRRYLFATDDARSIQLSVTLQAVPGPATEQGCLLHLEHVARATIPATDQGPLRDNRRNLTLLEYVLPATGKAPAEQFHLLACTGKDDVYADIHLSQPLGKGSDPASLRTLLDSLTIVAASAPSSLDHFRAGSAPYLLGKFALAIPHYEQALVLEQANPTLEQTLWQLLIHNLGTAYGRTGRFGRAKATFDYGLSKDPANPMWHYELARTYAGMNDRDRMLQALDSAFFHHRNRQGDKQMPDPRQDGSFGRFMLDPAFRRLAESLMQPAI</sequence>
<evidence type="ECO:0000313" key="4">
    <source>
        <dbReference type="Proteomes" id="UP000675880"/>
    </source>
</evidence>
<dbReference type="InterPro" id="IPR019734">
    <property type="entry name" value="TPR_rpt"/>
</dbReference>
<protein>
    <submittedName>
        <fullName evidence="3">TPR_REGION domain-containing protein</fullName>
    </submittedName>
</protein>
<feature type="signal peptide" evidence="2">
    <location>
        <begin position="1"/>
        <end position="25"/>
    </location>
</feature>
<keyword evidence="2" id="KW-0732">Signal</keyword>
<organism evidence="3 4">
    <name type="scientific">Nitrospira defluvii</name>
    <dbReference type="NCBI Taxonomy" id="330214"/>
    <lineage>
        <taxon>Bacteria</taxon>
        <taxon>Pseudomonadati</taxon>
        <taxon>Nitrospirota</taxon>
        <taxon>Nitrospiria</taxon>
        <taxon>Nitrospirales</taxon>
        <taxon>Nitrospiraceae</taxon>
        <taxon>Nitrospira</taxon>
    </lineage>
</organism>
<dbReference type="Gene3D" id="1.25.40.10">
    <property type="entry name" value="Tetratricopeptide repeat domain"/>
    <property type="match status" value="1"/>
</dbReference>
<evidence type="ECO:0000256" key="1">
    <source>
        <dbReference type="PROSITE-ProRule" id="PRU00339"/>
    </source>
</evidence>
<dbReference type="PROSITE" id="PS50005">
    <property type="entry name" value="TPR"/>
    <property type="match status" value="1"/>
</dbReference>
<gene>
    <name evidence="3" type="ORF">NSPZN2_30490</name>
</gene>
<evidence type="ECO:0000313" key="3">
    <source>
        <dbReference type="EMBL" id="CAE6757766.1"/>
    </source>
</evidence>
<dbReference type="InterPro" id="IPR011990">
    <property type="entry name" value="TPR-like_helical_dom_sf"/>
</dbReference>
<dbReference type="SMART" id="SM00028">
    <property type="entry name" value="TPR"/>
    <property type="match status" value="3"/>
</dbReference>
<dbReference type="EMBL" id="CAJNBJ010000016">
    <property type="protein sequence ID" value="CAE6757766.1"/>
    <property type="molecule type" value="Genomic_DNA"/>
</dbReference>
<evidence type="ECO:0000256" key="2">
    <source>
        <dbReference type="SAM" id="SignalP"/>
    </source>
</evidence>
<name>A0ABM8RK84_9BACT</name>
<keyword evidence="4" id="KW-1185">Reference proteome</keyword>
<dbReference type="Proteomes" id="UP000675880">
    <property type="component" value="Unassembled WGS sequence"/>
</dbReference>
<proteinExistence type="predicted"/>
<dbReference type="SUPFAM" id="SSF48452">
    <property type="entry name" value="TPR-like"/>
    <property type="match status" value="1"/>
</dbReference>
<keyword evidence="1" id="KW-0802">TPR repeat</keyword>
<accession>A0ABM8RK84</accession>
<reference evidence="3 4" key="1">
    <citation type="submission" date="2021-02" db="EMBL/GenBank/DDBJ databases">
        <authorList>
            <person name="Han P."/>
        </authorList>
    </citation>
    <scope>NUCLEOTIDE SEQUENCE [LARGE SCALE GENOMIC DNA]</scope>
    <source>
        <strain evidence="3">Candidatus Nitrospira sp. ZN2</strain>
    </source>
</reference>
<feature type="repeat" description="TPR" evidence="1">
    <location>
        <begin position="226"/>
        <end position="259"/>
    </location>
</feature>